<dbReference type="AlphaFoldDB" id="A0A327XSJ6"/>
<protein>
    <submittedName>
        <fullName evidence="1">Uncharacterized protein</fullName>
    </submittedName>
</protein>
<name>A0A327XSJ6_9RHOB</name>
<keyword evidence="2" id="KW-1185">Reference proteome</keyword>
<proteinExistence type="predicted"/>
<sequence length="122" mass="13411">PAPRAVRAISPFADPGAELANPAMDRRGIDRPVRAGLIEKRTMANGARSGFSDCGVFFGVAIARVDEFLSLRAEIEADRKAHARLRGLHNAHKRHLKGVLCELIDREGLTSESERIHQTFAE</sequence>
<evidence type="ECO:0000313" key="2">
    <source>
        <dbReference type="Proteomes" id="UP000249165"/>
    </source>
</evidence>
<dbReference type="EMBL" id="QLMG01000047">
    <property type="protein sequence ID" value="RAK11690.1"/>
    <property type="molecule type" value="Genomic_DNA"/>
</dbReference>
<accession>A0A327XSJ6</accession>
<feature type="non-terminal residue" evidence="1">
    <location>
        <position position="1"/>
    </location>
</feature>
<dbReference type="Proteomes" id="UP000249165">
    <property type="component" value="Unassembled WGS sequence"/>
</dbReference>
<evidence type="ECO:0000313" key="1">
    <source>
        <dbReference type="EMBL" id="RAK11690.1"/>
    </source>
</evidence>
<organism evidence="1 2">
    <name type="scientific">Salipiger aestuarii</name>
    <dbReference type="NCBI Taxonomy" id="568098"/>
    <lineage>
        <taxon>Bacteria</taxon>
        <taxon>Pseudomonadati</taxon>
        <taxon>Pseudomonadota</taxon>
        <taxon>Alphaproteobacteria</taxon>
        <taxon>Rhodobacterales</taxon>
        <taxon>Roseobacteraceae</taxon>
        <taxon>Salipiger</taxon>
    </lineage>
</organism>
<reference evidence="1 2" key="1">
    <citation type="submission" date="2018-06" db="EMBL/GenBank/DDBJ databases">
        <title>Genomic Encyclopedia of Archaeal and Bacterial Type Strains, Phase II (KMG-II): from individual species to whole genera.</title>
        <authorList>
            <person name="Goeker M."/>
        </authorList>
    </citation>
    <scope>NUCLEOTIDE SEQUENCE [LARGE SCALE GENOMIC DNA]</scope>
    <source>
        <strain evidence="1 2">DSM 22011</strain>
    </source>
</reference>
<gene>
    <name evidence="1" type="ORF">ATI53_104726</name>
</gene>
<comment type="caution">
    <text evidence="1">The sequence shown here is derived from an EMBL/GenBank/DDBJ whole genome shotgun (WGS) entry which is preliminary data.</text>
</comment>